<reference evidence="1 2" key="1">
    <citation type="submission" date="2017-01" db="EMBL/GenBank/DDBJ databases">
        <title>The complete genome sequence of a sulfur-oxidizing marine bacterium Thioclava sp. 25B10_4T.</title>
        <authorList>
            <person name="Liu Y."/>
            <person name="Lai Q."/>
            <person name="Shao Z."/>
        </authorList>
    </citation>
    <scope>NUCLEOTIDE SEQUENCE [LARGE SCALE GENOMIC DNA]</scope>
    <source>
        <strain evidence="1 2">25B10_4</strain>
    </source>
</reference>
<proteinExistence type="predicted"/>
<dbReference type="Proteomes" id="UP000185622">
    <property type="component" value="Chromosome"/>
</dbReference>
<organism evidence="1 2">
    <name type="scientific">Thioclava nitratireducens</name>
    <dbReference type="NCBI Taxonomy" id="1915078"/>
    <lineage>
        <taxon>Bacteria</taxon>
        <taxon>Pseudomonadati</taxon>
        <taxon>Pseudomonadota</taxon>
        <taxon>Alphaproteobacteria</taxon>
        <taxon>Rhodobacterales</taxon>
        <taxon>Paracoccaceae</taxon>
        <taxon>Thioclava</taxon>
    </lineage>
</organism>
<keyword evidence="2" id="KW-1185">Reference proteome</keyword>
<dbReference type="EMBL" id="CP019437">
    <property type="protein sequence ID" value="AQS48748.1"/>
    <property type="molecule type" value="Genomic_DNA"/>
</dbReference>
<dbReference type="RefSeq" id="WP_075775567.1">
    <property type="nucleotide sequence ID" value="NZ_CP019437.1"/>
</dbReference>
<evidence type="ECO:0000313" key="1">
    <source>
        <dbReference type="EMBL" id="AQS48748.1"/>
    </source>
</evidence>
<accession>A0ABM6IJ40</accession>
<sequence>MAITDFEEWLANNEPASGDEAFQLHQAIEGEEPVGIYTVQRKGQQVFCQSGGGDWLLLASPAALEAFKRRVDGYCPDPDMGWEGSEAFRRAMAKGD</sequence>
<name>A0ABM6IJ40_9RHOB</name>
<gene>
    <name evidence="1" type="ORF">BMG03_13800</name>
</gene>
<evidence type="ECO:0000313" key="2">
    <source>
        <dbReference type="Proteomes" id="UP000185622"/>
    </source>
</evidence>
<protein>
    <submittedName>
        <fullName evidence="1">Uncharacterized protein</fullName>
    </submittedName>
</protein>